<dbReference type="EMBL" id="BJJW01000008">
    <property type="protein sequence ID" value="GDZ84077.1"/>
    <property type="molecule type" value="Genomic_DNA"/>
</dbReference>
<evidence type="ECO:0000256" key="7">
    <source>
        <dbReference type="ARBA" id="ARBA00052699"/>
    </source>
</evidence>
<dbReference type="InterPro" id="IPR015424">
    <property type="entry name" value="PyrdxlP-dep_Trfase"/>
</dbReference>
<dbReference type="InterPro" id="IPR015422">
    <property type="entry name" value="PyrdxlP-dep_Trfase_small"/>
</dbReference>
<dbReference type="GO" id="GO:0047982">
    <property type="term" value="F:homocysteine desulfhydrase activity"/>
    <property type="evidence" value="ECO:0007669"/>
    <property type="project" value="UniProtKB-EC"/>
</dbReference>
<evidence type="ECO:0000256" key="2">
    <source>
        <dbReference type="ARBA" id="ARBA00009077"/>
    </source>
</evidence>
<evidence type="ECO:0000256" key="4">
    <source>
        <dbReference type="ARBA" id="ARBA00047175"/>
    </source>
</evidence>
<dbReference type="CDD" id="cd00614">
    <property type="entry name" value="CGS_like"/>
    <property type="match status" value="1"/>
</dbReference>
<dbReference type="RefSeq" id="WP_085699567.1">
    <property type="nucleotide sequence ID" value="NZ_BJJW01000008.1"/>
</dbReference>
<dbReference type="Gene3D" id="3.40.640.10">
    <property type="entry name" value="Type I PLP-dependent aspartate aminotransferase-like (Major domain)"/>
    <property type="match status" value="1"/>
</dbReference>
<evidence type="ECO:0000256" key="9">
    <source>
        <dbReference type="RuleBase" id="RU362118"/>
    </source>
</evidence>
<sequence length="369" mass="40368">MGLSIDTVLAQAGNGSDDDKTGAIVTPLYFSTAYRHPSLGESTGFDYARLTTPTRAVLEQQLALLEKGVQAFATSSGMSAIDLVFETCLKSGDHFLTSDDLYGGTYRYFDAIVSQSQITYDTFDTVSHLMQKLQSNTRLIWLETPSNPMMKVIDIVELCRQVRRVSPDIVIAVDNTFLTPIFQQPLALGADIVVHSATKYLGGHNDLLAGAVIAGNQLLAKQLTDTLITHGQVLDNFSAWLLIRSLKTLHLRMARHNENGQYLAKKLLNVAGITSVKYAGVGGMISFYLAKGYDVNRFLTRLQLASFAESLGGPETLITIPAIQTHHDMTIEKREALGITDQLVRVSAGLENKLDIFEDIEQAVVGAKL</sequence>
<dbReference type="Gene3D" id="3.90.1150.10">
    <property type="entry name" value="Aspartate Aminotransferase, domain 1"/>
    <property type="match status" value="1"/>
</dbReference>
<comment type="catalytic activity">
    <reaction evidence="6">
        <text>L-homocysteine + H2O = 2-oxobutanoate + hydrogen sulfide + NH4(+) + H(+)</text>
        <dbReference type="Rhea" id="RHEA:14501"/>
        <dbReference type="ChEBI" id="CHEBI:15377"/>
        <dbReference type="ChEBI" id="CHEBI:15378"/>
        <dbReference type="ChEBI" id="CHEBI:16763"/>
        <dbReference type="ChEBI" id="CHEBI:28938"/>
        <dbReference type="ChEBI" id="CHEBI:29919"/>
        <dbReference type="ChEBI" id="CHEBI:58199"/>
        <dbReference type="EC" id="4.4.1.2"/>
    </reaction>
    <physiologicalReaction direction="left-to-right" evidence="6">
        <dbReference type="Rhea" id="RHEA:14502"/>
    </physiologicalReaction>
</comment>
<reference evidence="10 11" key="1">
    <citation type="submission" date="2019-04" db="EMBL/GenBank/DDBJ databases">
        <title>A pseudo-fructophilic Leuconostoc citreum strain F192-5 isolated from peel of satsuma mandarin: the first report for isolation and characterization of strain-dependent fructophilic-like characteristics.</title>
        <authorList>
            <person name="Maeno S."/>
            <person name="Tanizawa Y."/>
            <person name="Kajikawa A."/>
            <person name="Kanesaki Y."/>
            <person name="Kubota E."/>
            <person name="Arita M."/>
            <person name="Leon D."/>
            <person name="Endo A."/>
        </authorList>
    </citation>
    <scope>NUCLEOTIDE SEQUENCE [LARGE SCALE GENOMIC DNA]</scope>
    <source>
        <strain evidence="10 11">F192-5</strain>
    </source>
</reference>
<dbReference type="GeneID" id="61101492"/>
<evidence type="ECO:0000256" key="8">
    <source>
        <dbReference type="PIRSR" id="PIRSR001434-2"/>
    </source>
</evidence>
<evidence type="ECO:0000256" key="3">
    <source>
        <dbReference type="ARBA" id="ARBA00022898"/>
    </source>
</evidence>
<proteinExistence type="inferred from homology"/>
<evidence type="ECO:0000256" key="1">
    <source>
        <dbReference type="ARBA" id="ARBA00001933"/>
    </source>
</evidence>
<evidence type="ECO:0000256" key="5">
    <source>
        <dbReference type="ARBA" id="ARBA00047199"/>
    </source>
</evidence>
<keyword evidence="3 8" id="KW-0663">Pyridoxal phosphate</keyword>
<dbReference type="GO" id="GO:0019346">
    <property type="term" value="P:transsulfuration"/>
    <property type="evidence" value="ECO:0007669"/>
    <property type="project" value="InterPro"/>
</dbReference>
<evidence type="ECO:0000313" key="11">
    <source>
        <dbReference type="Proteomes" id="UP000323274"/>
    </source>
</evidence>
<comment type="caution">
    <text evidence="10">The sequence shown here is derived from an EMBL/GenBank/DDBJ whole genome shotgun (WGS) entry which is preliminary data.</text>
</comment>
<dbReference type="GO" id="GO:0005737">
    <property type="term" value="C:cytoplasm"/>
    <property type="evidence" value="ECO:0007669"/>
    <property type="project" value="TreeGrafter"/>
</dbReference>
<dbReference type="PIRSF" id="PIRSF001434">
    <property type="entry name" value="CGS"/>
    <property type="match status" value="1"/>
</dbReference>
<evidence type="ECO:0000256" key="6">
    <source>
        <dbReference type="ARBA" id="ARBA00048780"/>
    </source>
</evidence>
<dbReference type="SUPFAM" id="SSF53383">
    <property type="entry name" value="PLP-dependent transferases"/>
    <property type="match status" value="1"/>
</dbReference>
<comment type="similarity">
    <text evidence="2 9">Belongs to the trans-sulfuration enzymes family.</text>
</comment>
<dbReference type="PROSITE" id="PS00868">
    <property type="entry name" value="CYS_MET_METAB_PP"/>
    <property type="match status" value="1"/>
</dbReference>
<dbReference type="GO" id="GO:0018826">
    <property type="term" value="F:methionine gamma-lyase activity"/>
    <property type="evidence" value="ECO:0007669"/>
    <property type="project" value="UniProtKB-EC"/>
</dbReference>
<gene>
    <name evidence="10" type="primary">cgs</name>
    <name evidence="10" type="ORF">LCIT_13190</name>
</gene>
<organism evidence="10 11">
    <name type="scientific">Leuconostoc citreum</name>
    <dbReference type="NCBI Taxonomy" id="33964"/>
    <lineage>
        <taxon>Bacteria</taxon>
        <taxon>Bacillati</taxon>
        <taxon>Bacillota</taxon>
        <taxon>Bacilli</taxon>
        <taxon>Lactobacillales</taxon>
        <taxon>Lactobacillaceae</taxon>
        <taxon>Leuconostoc</taxon>
    </lineage>
</organism>
<accession>A0A5A5TZG7</accession>
<dbReference type="AlphaFoldDB" id="A0A5A5TZG7"/>
<evidence type="ECO:0000313" key="10">
    <source>
        <dbReference type="EMBL" id="GDZ84077.1"/>
    </source>
</evidence>
<dbReference type="PANTHER" id="PTHR11808:SF90">
    <property type="entry name" value="CYSTATHIONINE GAMMA-SYNTHASE"/>
    <property type="match status" value="1"/>
</dbReference>
<name>A0A5A5TZG7_LEUCI</name>
<dbReference type="InterPro" id="IPR054542">
    <property type="entry name" value="Cys_met_metab_PP"/>
</dbReference>
<dbReference type="GO" id="GO:0030170">
    <property type="term" value="F:pyridoxal phosphate binding"/>
    <property type="evidence" value="ECO:0007669"/>
    <property type="project" value="InterPro"/>
</dbReference>
<dbReference type="EC" id="4.4.1.2" evidence="4"/>
<dbReference type="PANTHER" id="PTHR11808">
    <property type="entry name" value="TRANS-SULFURATION ENZYME FAMILY MEMBER"/>
    <property type="match status" value="1"/>
</dbReference>
<feature type="modified residue" description="N6-(pyridoxal phosphate)lysine" evidence="8">
    <location>
        <position position="199"/>
    </location>
</feature>
<comment type="catalytic activity">
    <reaction evidence="7">
        <text>L-methionine + H2O = methanethiol + 2-oxobutanoate + NH4(+)</text>
        <dbReference type="Rhea" id="RHEA:23800"/>
        <dbReference type="ChEBI" id="CHEBI:15377"/>
        <dbReference type="ChEBI" id="CHEBI:16007"/>
        <dbReference type="ChEBI" id="CHEBI:16763"/>
        <dbReference type="ChEBI" id="CHEBI:28938"/>
        <dbReference type="ChEBI" id="CHEBI:57844"/>
        <dbReference type="EC" id="4.4.1.11"/>
    </reaction>
    <physiologicalReaction direction="left-to-right" evidence="7">
        <dbReference type="Rhea" id="RHEA:23801"/>
    </physiologicalReaction>
</comment>
<dbReference type="InterPro" id="IPR015421">
    <property type="entry name" value="PyrdxlP-dep_Trfase_major"/>
</dbReference>
<dbReference type="FunFam" id="3.40.640.10:FF:000046">
    <property type="entry name" value="Cystathionine gamma-lyase"/>
    <property type="match status" value="1"/>
</dbReference>
<dbReference type="Pfam" id="PF01053">
    <property type="entry name" value="Cys_Met_Meta_PP"/>
    <property type="match status" value="1"/>
</dbReference>
<dbReference type="InterPro" id="IPR000277">
    <property type="entry name" value="Cys/Met-Metab_PyrdxlP-dep_enz"/>
</dbReference>
<comment type="cofactor">
    <cofactor evidence="1 9">
        <name>pyridoxal 5'-phosphate</name>
        <dbReference type="ChEBI" id="CHEBI:597326"/>
    </cofactor>
</comment>
<dbReference type="Proteomes" id="UP000323274">
    <property type="component" value="Unassembled WGS sequence"/>
</dbReference>
<protein>
    <recommendedName>
        <fullName evidence="4">homocysteine desulfhydrase</fullName>
        <ecNumber evidence="4">4.4.1.2</ecNumber>
    </recommendedName>
    <alternativeName>
        <fullName evidence="5">Homocysteine desulfhydrase</fullName>
    </alternativeName>
</protein>